<evidence type="ECO:0000259" key="1">
    <source>
        <dbReference type="PROSITE" id="PS50206"/>
    </source>
</evidence>
<dbReference type="RefSeq" id="WP_386101054.1">
    <property type="nucleotide sequence ID" value="NZ_JBHUOZ010000003.1"/>
</dbReference>
<dbReference type="Pfam" id="PF00581">
    <property type="entry name" value="Rhodanese"/>
    <property type="match status" value="1"/>
</dbReference>
<dbReference type="PANTHER" id="PTHR43031:SF1">
    <property type="entry name" value="PYRIDINE NUCLEOTIDE-DISULPHIDE OXIDOREDUCTASE"/>
    <property type="match status" value="1"/>
</dbReference>
<sequence>MSLLSFFTGPDFKKLYAEGAVIIDVRSVHEYDNGRIPGSFNISQERLPVSLERIKHYNKPVIICGTDSSRINKAVRYLKNNGVKQVYNGGHWEKLLQKIRR</sequence>
<dbReference type="PROSITE" id="PS50206">
    <property type="entry name" value="RHODANESE_3"/>
    <property type="match status" value="1"/>
</dbReference>
<protein>
    <submittedName>
        <fullName evidence="2">Rhodanese-like domain-containing protein</fullName>
    </submittedName>
</protein>
<feature type="domain" description="Rhodanese" evidence="1">
    <location>
        <begin position="16"/>
        <end position="94"/>
    </location>
</feature>
<dbReference type="CDD" id="cd00158">
    <property type="entry name" value="RHOD"/>
    <property type="match status" value="1"/>
</dbReference>
<dbReference type="InterPro" id="IPR036873">
    <property type="entry name" value="Rhodanese-like_dom_sf"/>
</dbReference>
<proteinExistence type="predicted"/>
<dbReference type="InterPro" id="IPR050229">
    <property type="entry name" value="GlpE_sulfurtransferase"/>
</dbReference>
<reference evidence="3" key="1">
    <citation type="journal article" date="2019" name="Int. J. Syst. Evol. Microbiol.">
        <title>The Global Catalogue of Microorganisms (GCM) 10K type strain sequencing project: providing services to taxonomists for standard genome sequencing and annotation.</title>
        <authorList>
            <consortium name="The Broad Institute Genomics Platform"/>
            <consortium name="The Broad Institute Genome Sequencing Center for Infectious Disease"/>
            <person name="Wu L."/>
            <person name="Ma J."/>
        </authorList>
    </citation>
    <scope>NUCLEOTIDE SEQUENCE [LARGE SCALE GENOMIC DNA]</scope>
    <source>
        <strain evidence="3">KCTC 23299</strain>
    </source>
</reference>
<name>A0ABW6A7Q9_9BACT</name>
<evidence type="ECO:0000313" key="3">
    <source>
        <dbReference type="Proteomes" id="UP001597511"/>
    </source>
</evidence>
<dbReference type="SUPFAM" id="SSF52821">
    <property type="entry name" value="Rhodanese/Cell cycle control phosphatase"/>
    <property type="match status" value="1"/>
</dbReference>
<evidence type="ECO:0000313" key="2">
    <source>
        <dbReference type="EMBL" id="MFD2921204.1"/>
    </source>
</evidence>
<comment type="caution">
    <text evidence="2">The sequence shown here is derived from an EMBL/GenBank/DDBJ whole genome shotgun (WGS) entry which is preliminary data.</text>
</comment>
<gene>
    <name evidence="2" type="ORF">ACFS6H_15875</name>
</gene>
<dbReference type="EMBL" id="JBHUOZ010000003">
    <property type="protein sequence ID" value="MFD2921204.1"/>
    <property type="molecule type" value="Genomic_DNA"/>
</dbReference>
<accession>A0ABW6A7Q9</accession>
<organism evidence="2 3">
    <name type="scientific">Terrimonas rubra</name>
    <dbReference type="NCBI Taxonomy" id="1035890"/>
    <lineage>
        <taxon>Bacteria</taxon>
        <taxon>Pseudomonadati</taxon>
        <taxon>Bacteroidota</taxon>
        <taxon>Chitinophagia</taxon>
        <taxon>Chitinophagales</taxon>
        <taxon>Chitinophagaceae</taxon>
        <taxon>Terrimonas</taxon>
    </lineage>
</organism>
<dbReference type="Proteomes" id="UP001597511">
    <property type="component" value="Unassembled WGS sequence"/>
</dbReference>
<keyword evidence="3" id="KW-1185">Reference proteome</keyword>
<dbReference type="PANTHER" id="PTHR43031">
    <property type="entry name" value="FAD-DEPENDENT OXIDOREDUCTASE"/>
    <property type="match status" value="1"/>
</dbReference>
<dbReference type="Gene3D" id="3.40.250.10">
    <property type="entry name" value="Rhodanese-like domain"/>
    <property type="match status" value="1"/>
</dbReference>
<dbReference type="SMART" id="SM00450">
    <property type="entry name" value="RHOD"/>
    <property type="match status" value="1"/>
</dbReference>
<dbReference type="InterPro" id="IPR001763">
    <property type="entry name" value="Rhodanese-like_dom"/>
</dbReference>